<dbReference type="EMBL" id="BARS01001552">
    <property type="protein sequence ID" value="GAF73348.1"/>
    <property type="molecule type" value="Genomic_DNA"/>
</dbReference>
<comment type="caution">
    <text evidence="2">The sequence shown here is derived from an EMBL/GenBank/DDBJ whole genome shotgun (WGS) entry which is preliminary data.</text>
</comment>
<evidence type="ECO:0000313" key="2">
    <source>
        <dbReference type="EMBL" id="GAF73348.1"/>
    </source>
</evidence>
<feature type="non-terminal residue" evidence="2">
    <location>
        <position position="1"/>
    </location>
</feature>
<dbReference type="AlphaFoldDB" id="X0RX10"/>
<proteinExistence type="predicted"/>
<reference evidence="2" key="1">
    <citation type="journal article" date="2014" name="Front. Microbiol.">
        <title>High frequency of phylogenetically diverse reductive dehalogenase-homologous genes in deep subseafloor sedimentary metagenomes.</title>
        <authorList>
            <person name="Kawai M."/>
            <person name="Futagami T."/>
            <person name="Toyoda A."/>
            <person name="Takaki Y."/>
            <person name="Nishi S."/>
            <person name="Hori S."/>
            <person name="Arai W."/>
            <person name="Tsubouchi T."/>
            <person name="Morono Y."/>
            <person name="Uchiyama I."/>
            <person name="Ito T."/>
            <person name="Fujiyama A."/>
            <person name="Inagaki F."/>
            <person name="Takami H."/>
        </authorList>
    </citation>
    <scope>NUCLEOTIDE SEQUENCE</scope>
    <source>
        <strain evidence="2">Expedition CK06-06</strain>
    </source>
</reference>
<accession>X0RX10</accession>
<protein>
    <recommendedName>
        <fullName evidence="3">PRC-barrel domain-containing protein</fullName>
    </recommendedName>
</protein>
<gene>
    <name evidence="2" type="ORF">S01H1_02989</name>
</gene>
<feature type="region of interest" description="Disordered" evidence="1">
    <location>
        <begin position="75"/>
        <end position="99"/>
    </location>
</feature>
<name>X0RX10_9ZZZZ</name>
<evidence type="ECO:0000256" key="1">
    <source>
        <dbReference type="SAM" id="MobiDB-lite"/>
    </source>
</evidence>
<feature type="compositionally biased region" description="Basic and acidic residues" evidence="1">
    <location>
        <begin position="89"/>
        <end position="99"/>
    </location>
</feature>
<organism evidence="2">
    <name type="scientific">marine sediment metagenome</name>
    <dbReference type="NCBI Taxonomy" id="412755"/>
    <lineage>
        <taxon>unclassified sequences</taxon>
        <taxon>metagenomes</taxon>
        <taxon>ecological metagenomes</taxon>
    </lineage>
</organism>
<sequence length="99" mass="10148">GTKVGSVGDLLLDDDTKVVAFSLARVNVEGPIAKSRIVARTAVTDAGGFDGTMIVDLSEAEQPTLGVAGIAEPVSFEPDMQPAESSEATEPKAEDDASD</sequence>
<evidence type="ECO:0008006" key="3">
    <source>
        <dbReference type="Google" id="ProtNLM"/>
    </source>
</evidence>